<comment type="similarity">
    <text evidence="1">Belongs to the TCP11 family.</text>
</comment>
<evidence type="ECO:0000256" key="1">
    <source>
        <dbReference type="ARBA" id="ARBA00010954"/>
    </source>
</evidence>
<dbReference type="Pfam" id="PF05794">
    <property type="entry name" value="Tcp11"/>
    <property type="match status" value="1"/>
</dbReference>
<feature type="compositionally biased region" description="Basic residues" evidence="2">
    <location>
        <begin position="383"/>
        <end position="400"/>
    </location>
</feature>
<comment type="caution">
    <text evidence="3">The sequence shown here is derived from an EMBL/GenBank/DDBJ whole genome shotgun (WGS) entry which is preliminary data.</text>
</comment>
<organism evidence="3 4">
    <name type="scientific">Nepenthes gracilis</name>
    <name type="common">Slender pitcher plant</name>
    <dbReference type="NCBI Taxonomy" id="150966"/>
    <lineage>
        <taxon>Eukaryota</taxon>
        <taxon>Viridiplantae</taxon>
        <taxon>Streptophyta</taxon>
        <taxon>Embryophyta</taxon>
        <taxon>Tracheophyta</taxon>
        <taxon>Spermatophyta</taxon>
        <taxon>Magnoliopsida</taxon>
        <taxon>eudicotyledons</taxon>
        <taxon>Gunneridae</taxon>
        <taxon>Pentapetalae</taxon>
        <taxon>Caryophyllales</taxon>
        <taxon>Nepenthaceae</taxon>
        <taxon>Nepenthes</taxon>
    </lineage>
</organism>
<protein>
    <recommendedName>
        <fullName evidence="5">T-complex protein 11</fullName>
    </recommendedName>
</protein>
<evidence type="ECO:0008006" key="5">
    <source>
        <dbReference type="Google" id="ProtNLM"/>
    </source>
</evidence>
<dbReference type="EMBL" id="BSYO01000040">
    <property type="protein sequence ID" value="GMH31333.1"/>
    <property type="molecule type" value="Genomic_DNA"/>
</dbReference>
<proteinExistence type="inferred from homology"/>
<dbReference type="GO" id="GO:0007165">
    <property type="term" value="P:signal transduction"/>
    <property type="evidence" value="ECO:0007669"/>
    <property type="project" value="TreeGrafter"/>
</dbReference>
<dbReference type="AlphaFoldDB" id="A0AAD3Y6Q0"/>
<feature type="region of interest" description="Disordered" evidence="2">
    <location>
        <begin position="383"/>
        <end position="415"/>
    </location>
</feature>
<keyword evidence="4" id="KW-1185">Reference proteome</keyword>
<dbReference type="Proteomes" id="UP001279734">
    <property type="component" value="Unassembled WGS sequence"/>
</dbReference>
<name>A0AAD3Y6Q0_NEPGR</name>
<gene>
    <name evidence="3" type="ORF">Nepgr_033176</name>
</gene>
<accession>A0AAD3Y6Q0</accession>
<dbReference type="PANTHER" id="PTHR12832">
    <property type="entry name" value="TESTIS-SPECIFIC PROTEIN PBS13 T-COMPLEX 11"/>
    <property type="match status" value="1"/>
</dbReference>
<dbReference type="PANTHER" id="PTHR12832:SF11">
    <property type="entry name" value="LD23868P"/>
    <property type="match status" value="1"/>
</dbReference>
<evidence type="ECO:0000256" key="2">
    <source>
        <dbReference type="SAM" id="MobiDB-lite"/>
    </source>
</evidence>
<reference evidence="3" key="1">
    <citation type="submission" date="2023-05" db="EMBL/GenBank/DDBJ databases">
        <title>Nepenthes gracilis genome sequencing.</title>
        <authorList>
            <person name="Fukushima K."/>
        </authorList>
    </citation>
    <scope>NUCLEOTIDE SEQUENCE</scope>
    <source>
        <strain evidence="3">SING2019-196</strain>
    </source>
</reference>
<evidence type="ECO:0000313" key="4">
    <source>
        <dbReference type="Proteomes" id="UP001279734"/>
    </source>
</evidence>
<sequence>MASAVELQDSERIAGIALSFPANDFPISSTTPKLRRELRRRLSEPKSPLTAEEIEAKLREADLRRQQFYELLSSKARPKQRSSLWSSSSQDDELGQRLEAKLNAAEQKRLTILTKAQMRLARLDELRQAAKNGVEMRSEKARDQLGMKVESKVKQAEANRMLILRMHRQLKDARKERTAESLMRRMIQERTYKERVRAAIHQKRAAAERKRLGLLEAERSKAHTRLLRVQRVANSVYTQREIERMKMKDRLEDRLQRAKRQRAEYLRQRKGSHSSSRDNIKVMHEQAELLARKLARCWRQFVKSKRTTYSLAKAYDALNISEKSVKSMPFEQLALQIESDATLQSVKSLLDRFETHLMVHHADSNRSLSGLENIDHLLKRVSSPKRRANSIHGSRIRGGKKGGSEGKRTQNRQKPSRYPVRVVLCAYMILGHPDAVLSGKGEHENALAESAAMFVRGLELLVRIVLEGHNLALESEHFTLNNGPMTFRSQLEAFDKLWCSYLYRFVVWKVKDAKLLEEDLVRVACQLELSMMQTCKLTPEGDQGGLTHDMKAIQKQVVEDQRLLKEKVQNLSGDAGIERMESAISDARSRFFASREAGSPLASPVALISSPNLFGSEDGSPISISNSRSNLAVGSERLRCIARSLFKEDDPSAWDNVGLPVPSLSREDKQMNIGAVVVTENEILVNEIVHEHRNGFVDNLDFVGEDQSSLKATVKETLEKAFWDGIMESLNKKQPDFSWVLKLMVELRDELCELSPRSWRQEIVDTINIDILSEVLSSGTLDMNYLRKILEFALVTLRKLSAPANDDEMKRTHQILLRELADISQSGDSSSSSFAMTVIKGLRFVLHQIQILKREISRARIRIIEPLIKGPAGFDYLRNAFTTNYGPPIDAPNALPLAAKWLSSVNTSAQMEWREYRDSLSALATTQTDAQGLPSIALRTGGIASVIPGRHPWAPTASGNEQPECKGERNDLLVRLGLLKLVTEIEGLTLENLPETLKLNFSKLRSVQSQLQKIIVISTSLLVLRQALLNENVVANASDIENIMSQSNQRLLELLDRDEGAGLSEIVEATIDFPFTGDQVMSPEKLQARKDIVSKMIAKSLKPEDAIFVRVSRAIYLAMRGAVLGGSGSKGTQMAETALRRVGAARLAGKVMEAARVLVVIATVSGSVHGAWYDRLLQPVQSTG</sequence>
<dbReference type="InterPro" id="IPR008862">
    <property type="entry name" value="Tcp11"/>
</dbReference>
<evidence type="ECO:0000313" key="3">
    <source>
        <dbReference type="EMBL" id="GMH31333.1"/>
    </source>
</evidence>